<accession>A0A2K8N5V4</accession>
<dbReference type="RefSeq" id="WP_100667526.1">
    <property type="nucleotide sequence ID" value="NZ_CP024955.1"/>
</dbReference>
<evidence type="ECO:0000313" key="4">
    <source>
        <dbReference type="Proteomes" id="UP000502196"/>
    </source>
</evidence>
<dbReference type="Proteomes" id="UP000502196">
    <property type="component" value="Chromosome"/>
</dbReference>
<dbReference type="EMBL" id="CP024955">
    <property type="protein sequence ID" value="ATY84714.1"/>
    <property type="molecule type" value="Genomic_DNA"/>
</dbReference>
<dbReference type="OrthoDB" id="2381513at2"/>
<reference evidence="1" key="2">
    <citation type="journal article" date="2018" name="Genome Announc.">
        <title>Complete Genome Sequence of Kyrpidia sp. Strain EA-1, a Thermophilic Knallgas Bacterium, Isolated from the Azores.</title>
        <authorList>
            <person name="Reiner J.E."/>
            <person name="Lapp C.J."/>
            <person name="Bunk B."/>
            <person name="Sproer C."/>
            <person name="Overmann J."/>
            <person name="Gescher J."/>
        </authorList>
    </citation>
    <scope>NUCLEOTIDE SEQUENCE</scope>
    <source>
        <strain evidence="1">EA-1</strain>
    </source>
</reference>
<dbReference type="AlphaFoldDB" id="A0A2K8N5V4"/>
<organism evidence="1 3">
    <name type="scientific">Kyrpidia spormannii</name>
    <dbReference type="NCBI Taxonomy" id="2055160"/>
    <lineage>
        <taxon>Bacteria</taxon>
        <taxon>Bacillati</taxon>
        <taxon>Bacillota</taxon>
        <taxon>Bacilli</taxon>
        <taxon>Bacillales</taxon>
        <taxon>Alicyclobacillaceae</taxon>
        <taxon>Kyrpidia</taxon>
    </lineage>
</organism>
<keyword evidence="3" id="KW-1185">Reference proteome</keyword>
<protein>
    <submittedName>
        <fullName evidence="1">Uncharacterized protein</fullName>
    </submittedName>
</protein>
<name>A0A2K8N5V4_9BACL</name>
<dbReference type="EMBL" id="LR792683">
    <property type="protein sequence ID" value="CAB3392673.1"/>
    <property type="molecule type" value="Genomic_DNA"/>
</dbReference>
<reference evidence="3" key="1">
    <citation type="submission" date="2017-11" db="EMBL/GenBank/DDBJ databases">
        <title>Complete Genome Sequence of Kyrpidia sp. Strain EA-1, a thermophilic, hydrogen-oxidizing Bacterium, isolated from the Azores.</title>
        <authorList>
            <person name="Reiner J.E."/>
            <person name="Lapp C.J."/>
            <person name="Bunk B."/>
            <person name="Gescher J."/>
        </authorList>
    </citation>
    <scope>NUCLEOTIDE SEQUENCE [LARGE SCALE GENOMIC DNA]</scope>
    <source>
        <strain evidence="3">EA-1</strain>
    </source>
</reference>
<evidence type="ECO:0000313" key="1">
    <source>
        <dbReference type="EMBL" id="ATY84714.1"/>
    </source>
</evidence>
<evidence type="ECO:0000313" key="3">
    <source>
        <dbReference type="Proteomes" id="UP000231932"/>
    </source>
</evidence>
<proteinExistence type="predicted"/>
<sequence length="155" mass="17877">MDQEFVYPLTMKDGKVFDALGQDVTEQYQRVKQAEAAERMLRALEILQQKKAEGTPTQHLLYVDTAFRYCAVVETFAGDDLSERLNLAYAERVHEDDKGRLFLDKVNRALYPIESLAELYRMARSGMFSTAVAEAIWDNREAAFYLIRDLWDPAV</sequence>
<gene>
    <name evidence="2" type="ORF">COOX1_1528</name>
    <name evidence="1" type="ORF">CVV65_07045</name>
</gene>
<dbReference type="KEGG" id="kyr:CVV65_07045"/>
<reference evidence="2 4" key="3">
    <citation type="submission" date="2020-04" db="EMBL/GenBank/DDBJ databases">
        <authorList>
            <person name="Hogendoorn C."/>
        </authorList>
    </citation>
    <scope>NUCLEOTIDE SEQUENCE [LARGE SCALE GENOMIC DNA]</scope>
    <source>
        <strain evidence="2">COOX1</strain>
    </source>
</reference>
<evidence type="ECO:0000313" key="2">
    <source>
        <dbReference type="EMBL" id="CAB3392673.1"/>
    </source>
</evidence>
<dbReference type="Proteomes" id="UP000231932">
    <property type="component" value="Chromosome"/>
</dbReference>